<organism evidence="2 3">
    <name type="scientific">Cephalotrichum gorgonifer</name>
    <dbReference type="NCBI Taxonomy" id="2041049"/>
    <lineage>
        <taxon>Eukaryota</taxon>
        <taxon>Fungi</taxon>
        <taxon>Dikarya</taxon>
        <taxon>Ascomycota</taxon>
        <taxon>Pezizomycotina</taxon>
        <taxon>Sordariomycetes</taxon>
        <taxon>Hypocreomycetidae</taxon>
        <taxon>Microascales</taxon>
        <taxon>Microascaceae</taxon>
        <taxon>Cephalotrichum</taxon>
    </lineage>
</organism>
<evidence type="ECO:0000313" key="3">
    <source>
        <dbReference type="Proteomes" id="UP001187682"/>
    </source>
</evidence>
<comment type="caution">
    <text evidence="2">The sequence shown here is derived from an EMBL/GenBank/DDBJ whole genome shotgun (WGS) entry which is preliminary data.</text>
</comment>
<dbReference type="Proteomes" id="UP001187682">
    <property type="component" value="Unassembled WGS sequence"/>
</dbReference>
<evidence type="ECO:0000256" key="1">
    <source>
        <dbReference type="SAM" id="MobiDB-lite"/>
    </source>
</evidence>
<keyword evidence="3" id="KW-1185">Reference proteome</keyword>
<protein>
    <recommendedName>
        <fullName evidence="4">Vegetative cell wall protein gp1</fullName>
    </recommendedName>
</protein>
<accession>A0AAE8MSP7</accession>
<evidence type="ECO:0000313" key="2">
    <source>
        <dbReference type="EMBL" id="SPN99045.1"/>
    </source>
</evidence>
<feature type="compositionally biased region" description="Low complexity" evidence="1">
    <location>
        <begin position="190"/>
        <end position="203"/>
    </location>
</feature>
<feature type="compositionally biased region" description="Basic and acidic residues" evidence="1">
    <location>
        <begin position="225"/>
        <end position="234"/>
    </location>
</feature>
<evidence type="ECO:0008006" key="4">
    <source>
        <dbReference type="Google" id="ProtNLM"/>
    </source>
</evidence>
<sequence length="401" mass="45430">MSGNNSPYTRSGYSDERSSSYYNSPSPTPSPRPAPHMYGNNYPPRPATRAHFRAPSHSQTYPDPSIRPPTASPRFTSDGKYATETTNVSSRHSSPLYSPSTPRRERYVEVVTLDGYERKVNVSGTLYTAERADFKPSRRRGSVGGYTSPRHSTDFYDAKQSGYLPPRHHHREEIDTSRTPRPGPTKRRPSMSTPQRPSTTRPTSSHRSRPSVDPAAVLRAPRQATEADRAEHKIPSGFSMKNWDPTSPPILLCGSVFDANSLGKWIYDWTIYHHGRDSKPAEIAGKFWLLFIHFSHKVKTVNDISPTVRSKRNRMIVNEYVESAEVLMDDFYDLLKLCEDTMLGLAKRKDATTLGMNAGVEFVKTMFGREVGLTTSFIKRMEVYNKRFDQNCQEILVNPTM</sequence>
<feature type="region of interest" description="Disordered" evidence="1">
    <location>
        <begin position="1"/>
        <end position="239"/>
    </location>
</feature>
<gene>
    <name evidence="2" type="ORF">DNG_02084</name>
</gene>
<proteinExistence type="predicted"/>
<reference evidence="2" key="1">
    <citation type="submission" date="2018-03" db="EMBL/GenBank/DDBJ databases">
        <authorList>
            <person name="Guldener U."/>
        </authorList>
    </citation>
    <scope>NUCLEOTIDE SEQUENCE</scope>
</reference>
<dbReference type="AlphaFoldDB" id="A0AAE8MSP7"/>
<feature type="compositionally biased region" description="Low complexity" evidence="1">
    <location>
        <begin position="89"/>
        <end position="100"/>
    </location>
</feature>
<feature type="compositionally biased region" description="Polar residues" evidence="1">
    <location>
        <begin position="1"/>
        <end position="12"/>
    </location>
</feature>
<dbReference type="EMBL" id="ONZQ02000002">
    <property type="protein sequence ID" value="SPN99045.1"/>
    <property type="molecule type" value="Genomic_DNA"/>
</dbReference>
<name>A0AAE8MSP7_9PEZI</name>